<feature type="transmembrane region" description="Helical" evidence="1">
    <location>
        <begin position="52"/>
        <end position="73"/>
    </location>
</feature>
<proteinExistence type="predicted"/>
<accession>A0A4Q2T6P2</accession>
<dbReference type="EMBL" id="SDWV01000006">
    <property type="protein sequence ID" value="RYC12628.1"/>
    <property type="molecule type" value="Genomic_DNA"/>
</dbReference>
<organism evidence="2 3">
    <name type="scientific">Nocardioides zhouii</name>
    <dbReference type="NCBI Taxonomy" id="1168729"/>
    <lineage>
        <taxon>Bacteria</taxon>
        <taxon>Bacillati</taxon>
        <taxon>Actinomycetota</taxon>
        <taxon>Actinomycetes</taxon>
        <taxon>Propionibacteriales</taxon>
        <taxon>Nocardioidaceae</taxon>
        <taxon>Nocardioides</taxon>
    </lineage>
</organism>
<protein>
    <submittedName>
        <fullName evidence="2">Uncharacterized protein</fullName>
    </submittedName>
</protein>
<comment type="caution">
    <text evidence="2">The sequence shown here is derived from an EMBL/GenBank/DDBJ whole genome shotgun (WGS) entry which is preliminary data.</text>
</comment>
<keyword evidence="3" id="KW-1185">Reference proteome</keyword>
<evidence type="ECO:0000256" key="1">
    <source>
        <dbReference type="SAM" id="Phobius"/>
    </source>
</evidence>
<sequence length="106" mass="11178">MPPQTELRIAAPRPAHHLALAGFVVQALVSLVAWFAVDDRPDMRAYSNSDFAEWFTVSLVSSALLAILGGVVLRRSRAVVAVAGGCVLAVTAACVMYVGYVGFNSA</sequence>
<feature type="transmembrane region" description="Helical" evidence="1">
    <location>
        <begin position="18"/>
        <end position="37"/>
    </location>
</feature>
<keyword evidence="1" id="KW-0812">Transmembrane</keyword>
<dbReference type="Proteomes" id="UP000291101">
    <property type="component" value="Unassembled WGS sequence"/>
</dbReference>
<reference evidence="2 3" key="1">
    <citation type="submission" date="2019-01" db="EMBL/GenBank/DDBJ databases">
        <title>Novel species of Nocardioides.</title>
        <authorList>
            <person name="Liu Q."/>
            <person name="X Y.-H."/>
        </authorList>
    </citation>
    <scope>NUCLEOTIDE SEQUENCE [LARGE SCALE GENOMIC DNA]</scope>
    <source>
        <strain evidence="2 3">HLT2-9</strain>
    </source>
</reference>
<gene>
    <name evidence="2" type="ORF">EUA94_08155</name>
</gene>
<name>A0A4Q2T6P2_9ACTN</name>
<dbReference type="RefSeq" id="WP_129426372.1">
    <property type="nucleotide sequence ID" value="NZ_SDWV01000006.1"/>
</dbReference>
<dbReference type="AlphaFoldDB" id="A0A4Q2T6P2"/>
<keyword evidence="1" id="KW-1133">Transmembrane helix</keyword>
<evidence type="ECO:0000313" key="3">
    <source>
        <dbReference type="Proteomes" id="UP000291101"/>
    </source>
</evidence>
<evidence type="ECO:0000313" key="2">
    <source>
        <dbReference type="EMBL" id="RYC12628.1"/>
    </source>
</evidence>
<keyword evidence="1" id="KW-0472">Membrane</keyword>
<feature type="transmembrane region" description="Helical" evidence="1">
    <location>
        <begin position="80"/>
        <end position="103"/>
    </location>
</feature>